<dbReference type="RefSeq" id="XP_027090142.1">
    <property type="nucleotide sequence ID" value="XM_027234341.2"/>
</dbReference>
<evidence type="ECO:0000313" key="3">
    <source>
        <dbReference type="RefSeq" id="XP_027090142.1"/>
    </source>
</evidence>
<dbReference type="GeneID" id="113711157"/>
<reference evidence="2" key="1">
    <citation type="journal article" date="2025" name="Foods">
        <title>Unveiling the Microbial Signatures of Arabica Coffee Cherries: Insights into Ripeness Specific Diversity, Functional Traits, and Implications for Quality and Safety.</title>
        <authorList>
            <consortium name="RefSeq"/>
            <person name="Tenea G.N."/>
            <person name="Cifuentes V."/>
            <person name="Reyes P."/>
            <person name="Cevallos-Vallejos M."/>
        </authorList>
    </citation>
    <scope>NUCLEOTIDE SEQUENCE [LARGE SCALE GENOMIC DNA]</scope>
</reference>
<feature type="compositionally biased region" description="Polar residues" evidence="1">
    <location>
        <begin position="24"/>
        <end position="33"/>
    </location>
</feature>
<keyword evidence="2" id="KW-1185">Reference proteome</keyword>
<feature type="region of interest" description="Disordered" evidence="1">
    <location>
        <begin position="1"/>
        <end position="101"/>
    </location>
</feature>
<protein>
    <submittedName>
        <fullName evidence="3">Uncharacterized protein</fullName>
    </submittedName>
</protein>
<sequence>MLDPRTESDDNPHQAFDPFRSINDRNGSGSWRSGSFGARARKTGGNYQNYWNLNGDGVQFRPQNSEDESGVQSPPLWKSSPPTSPLNSRCNSNTYRSLSPTSRTQAIARGQRELMEMVKNMPESCYELSLKDLVEHPRIESPKEESYLLEQKNYDDRLQVLNQKVKSIRRQESKNSEKKAQILRSKSMENRDLFLKMVFPLSFKSRKKKNLMTNTLAKVSPKPEVPDKTSKSVDKDWWKKRFSSSSGSESGRTSSNGGSTGSSGSSSSSSRSNSGRKRSGFLTSCFSCFYSTKGKSRE</sequence>
<feature type="compositionally biased region" description="Low complexity" evidence="1">
    <location>
        <begin position="243"/>
        <end position="273"/>
    </location>
</feature>
<gene>
    <name evidence="3" type="primary">LOC113711157</name>
</gene>
<feature type="compositionally biased region" description="Basic and acidic residues" evidence="1">
    <location>
        <begin position="1"/>
        <end position="12"/>
    </location>
</feature>
<dbReference type="Proteomes" id="UP001652660">
    <property type="component" value="Chromosome 10e"/>
</dbReference>
<dbReference type="PANTHER" id="PTHR34193:SF1">
    <property type="entry name" value="EXPRESSED PROTEIN"/>
    <property type="match status" value="1"/>
</dbReference>
<feature type="region of interest" description="Disordered" evidence="1">
    <location>
        <begin position="241"/>
        <end position="280"/>
    </location>
</feature>
<proteinExistence type="predicted"/>
<accession>A0A6P6UK68</accession>
<dbReference type="PANTHER" id="PTHR34193">
    <property type="entry name" value="OS11G0199801 PROTEIN"/>
    <property type="match status" value="1"/>
</dbReference>
<evidence type="ECO:0000256" key="1">
    <source>
        <dbReference type="SAM" id="MobiDB-lite"/>
    </source>
</evidence>
<feature type="compositionally biased region" description="Polar residues" evidence="1">
    <location>
        <begin position="85"/>
        <end position="101"/>
    </location>
</feature>
<dbReference type="AlphaFoldDB" id="A0A6P6UK68"/>
<evidence type="ECO:0000313" key="2">
    <source>
        <dbReference type="Proteomes" id="UP001652660"/>
    </source>
</evidence>
<dbReference type="OrthoDB" id="776574at2759"/>
<name>A0A6P6UK68_COFAR</name>
<organism evidence="2 3">
    <name type="scientific">Coffea arabica</name>
    <name type="common">Arabian coffee</name>
    <dbReference type="NCBI Taxonomy" id="13443"/>
    <lineage>
        <taxon>Eukaryota</taxon>
        <taxon>Viridiplantae</taxon>
        <taxon>Streptophyta</taxon>
        <taxon>Embryophyta</taxon>
        <taxon>Tracheophyta</taxon>
        <taxon>Spermatophyta</taxon>
        <taxon>Magnoliopsida</taxon>
        <taxon>eudicotyledons</taxon>
        <taxon>Gunneridae</taxon>
        <taxon>Pentapetalae</taxon>
        <taxon>asterids</taxon>
        <taxon>lamiids</taxon>
        <taxon>Gentianales</taxon>
        <taxon>Rubiaceae</taxon>
        <taxon>Ixoroideae</taxon>
        <taxon>Gardenieae complex</taxon>
        <taxon>Bertiereae - Coffeeae clade</taxon>
        <taxon>Coffeeae</taxon>
        <taxon>Coffea</taxon>
    </lineage>
</organism>
<reference evidence="3" key="2">
    <citation type="submission" date="2025-08" db="UniProtKB">
        <authorList>
            <consortium name="RefSeq"/>
        </authorList>
    </citation>
    <scope>IDENTIFICATION</scope>
    <source>
        <tissue evidence="3">Leaves</tissue>
    </source>
</reference>